<feature type="compositionally biased region" description="Polar residues" evidence="1">
    <location>
        <begin position="34"/>
        <end position="48"/>
    </location>
</feature>
<evidence type="ECO:0000259" key="3">
    <source>
        <dbReference type="Pfam" id="PF13399"/>
    </source>
</evidence>
<reference evidence="4 5" key="1">
    <citation type="submission" date="2020-10" db="EMBL/GenBank/DDBJ databases">
        <title>Complete genome sequence of Corynebacterium massiliense DSM 45435, type strain of Corynebacterium massiliense.</title>
        <authorList>
            <person name="Busche T."/>
            <person name="Kalinowski J."/>
            <person name="Ruckert C."/>
        </authorList>
    </citation>
    <scope>NUCLEOTIDE SEQUENCE [LARGE SCALE GENOMIC DNA]</scope>
    <source>
        <strain evidence="4 5">DSM 45435</strain>
    </source>
</reference>
<sequence>MNPENDAYDEFDDRFESADGAGDVYATEAGHAGQATSPARTSGRTPTSHARAEEASGFPVRGVAMVLIAVAVLLGLWGLYALTQSGDKDSSADSRDTAATDSADKGAATGGPEGNPDARGDAHGDTDKNTGADKSADKSADKPGDAADRDKAGDNGNSDSDRGAAAPAPAPGEGANGANGQGGADAAPKRVNVLNNSTVSNLAKDISGDIKKKGYDLGEVGNFSDEILPETTVFFPEGDSAAEEEARKLASEMHGVARPNIDSLPKDATKDRSLTVVLVDPNA</sequence>
<feature type="transmembrane region" description="Helical" evidence="2">
    <location>
        <begin position="63"/>
        <end position="82"/>
    </location>
</feature>
<gene>
    <name evidence="4" type="ORF">CMASS_09255</name>
</gene>
<protein>
    <recommendedName>
        <fullName evidence="3">LytR/CpsA/Psr regulator C-terminal domain-containing protein</fullName>
    </recommendedName>
</protein>
<organism evidence="4 5">
    <name type="scientific">Corynebacterium massiliense DSM 45435</name>
    <dbReference type="NCBI Taxonomy" id="1121364"/>
    <lineage>
        <taxon>Bacteria</taxon>
        <taxon>Bacillati</taxon>
        <taxon>Actinomycetota</taxon>
        <taxon>Actinomycetes</taxon>
        <taxon>Mycobacteriales</taxon>
        <taxon>Corynebacteriaceae</taxon>
        <taxon>Corynebacterium</taxon>
    </lineage>
</organism>
<accession>A0ABY7U986</accession>
<dbReference type="Proteomes" id="UP001220064">
    <property type="component" value="Chromosome"/>
</dbReference>
<evidence type="ECO:0000313" key="4">
    <source>
        <dbReference type="EMBL" id="WCZ33263.1"/>
    </source>
</evidence>
<proteinExistence type="predicted"/>
<dbReference type="InterPro" id="IPR027381">
    <property type="entry name" value="LytR/CpsA/Psr_C"/>
</dbReference>
<keyword evidence="2" id="KW-0472">Membrane</keyword>
<feature type="region of interest" description="Disordered" evidence="1">
    <location>
        <begin position="248"/>
        <end position="268"/>
    </location>
</feature>
<name>A0ABY7U986_9CORY</name>
<dbReference type="Gene3D" id="3.30.70.2390">
    <property type="match status" value="1"/>
</dbReference>
<feature type="region of interest" description="Disordered" evidence="1">
    <location>
        <begin position="1"/>
        <end position="53"/>
    </location>
</feature>
<feature type="domain" description="LytR/CpsA/Psr regulator C-terminal" evidence="3">
    <location>
        <begin position="190"/>
        <end position="278"/>
    </location>
</feature>
<feature type="compositionally biased region" description="Basic and acidic residues" evidence="1">
    <location>
        <begin position="86"/>
        <end position="104"/>
    </location>
</feature>
<feature type="compositionally biased region" description="Low complexity" evidence="1">
    <location>
        <begin position="163"/>
        <end position="173"/>
    </location>
</feature>
<feature type="region of interest" description="Disordered" evidence="1">
    <location>
        <begin position="84"/>
        <end position="192"/>
    </location>
</feature>
<keyword evidence="2" id="KW-0812">Transmembrane</keyword>
<dbReference type="Pfam" id="PF13399">
    <property type="entry name" value="LytR_C"/>
    <property type="match status" value="1"/>
</dbReference>
<feature type="compositionally biased region" description="Acidic residues" evidence="1">
    <location>
        <begin position="1"/>
        <end position="13"/>
    </location>
</feature>
<feature type="compositionally biased region" description="Basic and acidic residues" evidence="1">
    <location>
        <begin position="116"/>
        <end position="153"/>
    </location>
</feature>
<dbReference type="EMBL" id="CP063189">
    <property type="protein sequence ID" value="WCZ33263.1"/>
    <property type="molecule type" value="Genomic_DNA"/>
</dbReference>
<evidence type="ECO:0000256" key="2">
    <source>
        <dbReference type="SAM" id="Phobius"/>
    </source>
</evidence>
<feature type="compositionally biased region" description="Gly residues" evidence="1">
    <location>
        <begin position="174"/>
        <end position="183"/>
    </location>
</feature>
<evidence type="ECO:0000313" key="5">
    <source>
        <dbReference type="Proteomes" id="UP001220064"/>
    </source>
</evidence>
<keyword evidence="2" id="KW-1133">Transmembrane helix</keyword>
<evidence type="ECO:0000256" key="1">
    <source>
        <dbReference type="SAM" id="MobiDB-lite"/>
    </source>
</evidence>
<keyword evidence="5" id="KW-1185">Reference proteome</keyword>